<dbReference type="KEGG" id="mbd:MEBOL_001357"/>
<reference evidence="8 9" key="1">
    <citation type="submission" date="2017-06" db="EMBL/GenBank/DDBJ databases">
        <authorList>
            <person name="Kim H.J."/>
            <person name="Triplett B.A."/>
        </authorList>
    </citation>
    <scope>NUCLEOTIDE SEQUENCE [LARGE SCALE GENOMIC DNA]</scope>
    <source>
        <strain evidence="8 9">DSM 14713</strain>
    </source>
</reference>
<feature type="compositionally biased region" description="Low complexity" evidence="6">
    <location>
        <begin position="451"/>
        <end position="461"/>
    </location>
</feature>
<dbReference type="SUPFAM" id="SSF56112">
    <property type="entry name" value="Protein kinase-like (PK-like)"/>
    <property type="match status" value="1"/>
</dbReference>
<dbReference type="EMBL" id="CP022163">
    <property type="protein sequence ID" value="ATB27912.1"/>
    <property type="molecule type" value="Genomic_DNA"/>
</dbReference>
<dbReference type="Gene3D" id="3.30.200.20">
    <property type="entry name" value="Phosphorylase Kinase, domain 1"/>
    <property type="match status" value="1"/>
</dbReference>
<feature type="binding site" evidence="5">
    <location>
        <position position="49"/>
    </location>
    <ligand>
        <name>ATP</name>
        <dbReference type="ChEBI" id="CHEBI:30616"/>
    </ligand>
</feature>
<dbReference type="RefSeq" id="WP_095976650.1">
    <property type="nucleotide sequence ID" value="NZ_CP022163.1"/>
</dbReference>
<feature type="compositionally biased region" description="Pro residues" evidence="6">
    <location>
        <begin position="413"/>
        <end position="431"/>
    </location>
</feature>
<evidence type="ECO:0000256" key="3">
    <source>
        <dbReference type="ARBA" id="ARBA00022777"/>
    </source>
</evidence>
<keyword evidence="4 5" id="KW-0067">ATP-binding</keyword>
<dbReference type="Gene3D" id="1.10.510.10">
    <property type="entry name" value="Transferase(Phosphotransferase) domain 1"/>
    <property type="match status" value="1"/>
</dbReference>
<feature type="compositionally biased region" description="Basic and acidic residues" evidence="6">
    <location>
        <begin position="462"/>
        <end position="471"/>
    </location>
</feature>
<keyword evidence="8" id="KW-0723">Serine/threonine-protein kinase</keyword>
<dbReference type="PROSITE" id="PS00107">
    <property type="entry name" value="PROTEIN_KINASE_ATP"/>
    <property type="match status" value="1"/>
</dbReference>
<evidence type="ECO:0000313" key="9">
    <source>
        <dbReference type="Proteomes" id="UP000217289"/>
    </source>
</evidence>
<accession>A0A250I9T0</accession>
<evidence type="ECO:0000256" key="2">
    <source>
        <dbReference type="ARBA" id="ARBA00022741"/>
    </source>
</evidence>
<dbReference type="Proteomes" id="UP000217289">
    <property type="component" value="Chromosome"/>
</dbReference>
<name>A0A250I9T0_9BACT</name>
<dbReference type="PROSITE" id="PS50011">
    <property type="entry name" value="PROTEIN_KINASE_DOM"/>
    <property type="match status" value="1"/>
</dbReference>
<feature type="domain" description="Protein kinase" evidence="7">
    <location>
        <begin position="19"/>
        <end position="287"/>
    </location>
</feature>
<protein>
    <submittedName>
        <fullName evidence="8">Serine/threonine protein kinase</fullName>
    </submittedName>
</protein>
<evidence type="ECO:0000256" key="5">
    <source>
        <dbReference type="PROSITE-ProRule" id="PRU10141"/>
    </source>
</evidence>
<organism evidence="8 9">
    <name type="scientific">Melittangium boletus DSM 14713</name>
    <dbReference type="NCBI Taxonomy" id="1294270"/>
    <lineage>
        <taxon>Bacteria</taxon>
        <taxon>Pseudomonadati</taxon>
        <taxon>Myxococcota</taxon>
        <taxon>Myxococcia</taxon>
        <taxon>Myxococcales</taxon>
        <taxon>Cystobacterineae</taxon>
        <taxon>Archangiaceae</taxon>
        <taxon>Melittangium</taxon>
    </lineage>
</organism>
<feature type="region of interest" description="Disordered" evidence="6">
    <location>
        <begin position="397"/>
        <end position="471"/>
    </location>
</feature>
<dbReference type="CDD" id="cd14014">
    <property type="entry name" value="STKc_PknB_like"/>
    <property type="match status" value="1"/>
</dbReference>
<feature type="region of interest" description="Disordered" evidence="6">
    <location>
        <begin position="305"/>
        <end position="365"/>
    </location>
</feature>
<dbReference type="SMART" id="SM00220">
    <property type="entry name" value="S_TKc"/>
    <property type="match status" value="1"/>
</dbReference>
<dbReference type="PANTHER" id="PTHR43289:SF6">
    <property type="entry name" value="SERINE_THREONINE-PROTEIN KINASE NEKL-3"/>
    <property type="match status" value="1"/>
</dbReference>
<keyword evidence="2 5" id="KW-0547">Nucleotide-binding</keyword>
<dbReference type="GO" id="GO:0004674">
    <property type="term" value="F:protein serine/threonine kinase activity"/>
    <property type="evidence" value="ECO:0007669"/>
    <property type="project" value="UniProtKB-KW"/>
</dbReference>
<keyword evidence="1" id="KW-0808">Transferase</keyword>
<evidence type="ECO:0000256" key="6">
    <source>
        <dbReference type="SAM" id="MobiDB-lite"/>
    </source>
</evidence>
<gene>
    <name evidence="8" type="ORF">MEBOL_001357</name>
</gene>
<feature type="compositionally biased region" description="Low complexity" evidence="6">
    <location>
        <begin position="400"/>
        <end position="412"/>
    </location>
</feature>
<dbReference type="PROSITE" id="PS00108">
    <property type="entry name" value="PROTEIN_KINASE_ST"/>
    <property type="match status" value="1"/>
</dbReference>
<feature type="compositionally biased region" description="Low complexity" evidence="6">
    <location>
        <begin position="322"/>
        <end position="356"/>
    </location>
</feature>
<dbReference type="Pfam" id="PF00069">
    <property type="entry name" value="Pkinase"/>
    <property type="match status" value="1"/>
</dbReference>
<evidence type="ECO:0000313" key="8">
    <source>
        <dbReference type="EMBL" id="ATB27912.1"/>
    </source>
</evidence>
<keyword evidence="3 8" id="KW-0418">Kinase</keyword>
<evidence type="ECO:0000256" key="4">
    <source>
        <dbReference type="ARBA" id="ARBA00022840"/>
    </source>
</evidence>
<evidence type="ECO:0000256" key="1">
    <source>
        <dbReference type="ARBA" id="ARBA00022679"/>
    </source>
</evidence>
<dbReference type="AlphaFoldDB" id="A0A250I9T0"/>
<dbReference type="GO" id="GO:0005524">
    <property type="term" value="F:ATP binding"/>
    <property type="evidence" value="ECO:0007669"/>
    <property type="project" value="UniProtKB-UniRule"/>
</dbReference>
<keyword evidence="9" id="KW-1185">Reference proteome</keyword>
<dbReference type="PANTHER" id="PTHR43289">
    <property type="entry name" value="MITOGEN-ACTIVATED PROTEIN KINASE KINASE KINASE 20-RELATED"/>
    <property type="match status" value="1"/>
</dbReference>
<dbReference type="InterPro" id="IPR011009">
    <property type="entry name" value="Kinase-like_dom_sf"/>
</dbReference>
<evidence type="ECO:0000259" key="7">
    <source>
        <dbReference type="PROSITE" id="PS50011"/>
    </source>
</evidence>
<proteinExistence type="predicted"/>
<dbReference type="InterPro" id="IPR008271">
    <property type="entry name" value="Ser/Thr_kinase_AS"/>
</dbReference>
<dbReference type="InterPro" id="IPR017441">
    <property type="entry name" value="Protein_kinase_ATP_BS"/>
</dbReference>
<dbReference type="InterPro" id="IPR000719">
    <property type="entry name" value="Prot_kinase_dom"/>
</dbReference>
<dbReference type="OrthoDB" id="9801841at2"/>
<dbReference type="PRINTS" id="PR01217">
    <property type="entry name" value="PRICHEXTENSN"/>
</dbReference>
<sequence length="552" mass="59081">MNATPADNIGIGSILRETYELVSVLGKGGMGKVYLARHLRLPGKQVAVKVLHTQEEITPDQYARFRREAEITSRLGHPNIVGVLDFYGQEDGAPCLVMEHLKGESLSQRIRRGRIPFPEVMFIARQIGSALHAAHQVGVIHRDLKPGNIFLVPTESGGVVTQQVKLLDFGISKIVTSQTLQTVDDVLMGTPQYMSPEQAMGQNSTVDARSDLFALGSIVYEMLSGISPFDDEVMMRILYRIVQEPLVPLAPRCPDVPESVCSVVEKALEKKPEDRYPSVAAFIEALTGSPLRTLAEATAEFEVASPAAPRTGPSVPAPVPGPTVVGRNPRSAASSAPASVAPDVAVEPSPQASVPQVAPPAGVPAKSRRPVVIAASLVALVGAVVSVGLLRREPPPVEPAPALVAPPTVTARPPAPTVTAPPPTVTPPPEAAKPTVEEPSAATPERKDPEPVAARPVARPVSRPETEEKIPEDVRADLAAAERALASEQAEEALRLARRSQRKLVTGASYSVLTRAHCQRKDLTNARAQWGNVPSSEKAKVRQFCKLWEIDF</sequence>